<name>A0AAJ0HP46_9PEZI</name>
<gene>
    <name evidence="3" type="ORF">B0T25DRAFT_78240</name>
</gene>
<evidence type="ECO:0000313" key="4">
    <source>
        <dbReference type="Proteomes" id="UP001275084"/>
    </source>
</evidence>
<evidence type="ECO:0000313" key="3">
    <source>
        <dbReference type="EMBL" id="KAK3358869.1"/>
    </source>
</evidence>
<feature type="compositionally biased region" description="Low complexity" evidence="2">
    <location>
        <begin position="479"/>
        <end position="492"/>
    </location>
</feature>
<feature type="region of interest" description="Disordered" evidence="2">
    <location>
        <begin position="479"/>
        <end position="576"/>
    </location>
</feature>
<keyword evidence="1" id="KW-0175">Coiled coil</keyword>
<protein>
    <submittedName>
        <fullName evidence="3">Uncharacterized protein</fullName>
    </submittedName>
</protein>
<reference evidence="3" key="1">
    <citation type="journal article" date="2023" name="Mol. Phylogenet. Evol.">
        <title>Genome-scale phylogeny and comparative genomics of the fungal order Sordariales.</title>
        <authorList>
            <person name="Hensen N."/>
            <person name="Bonometti L."/>
            <person name="Westerberg I."/>
            <person name="Brannstrom I.O."/>
            <person name="Guillou S."/>
            <person name="Cros-Aarteil S."/>
            <person name="Calhoun S."/>
            <person name="Haridas S."/>
            <person name="Kuo A."/>
            <person name="Mondo S."/>
            <person name="Pangilinan J."/>
            <person name="Riley R."/>
            <person name="LaButti K."/>
            <person name="Andreopoulos B."/>
            <person name="Lipzen A."/>
            <person name="Chen C."/>
            <person name="Yan M."/>
            <person name="Daum C."/>
            <person name="Ng V."/>
            <person name="Clum A."/>
            <person name="Steindorff A."/>
            <person name="Ohm R.A."/>
            <person name="Martin F."/>
            <person name="Silar P."/>
            <person name="Natvig D.O."/>
            <person name="Lalanne C."/>
            <person name="Gautier V."/>
            <person name="Ament-Velasquez S.L."/>
            <person name="Kruys A."/>
            <person name="Hutchinson M.I."/>
            <person name="Powell A.J."/>
            <person name="Barry K."/>
            <person name="Miller A.N."/>
            <person name="Grigoriev I.V."/>
            <person name="Debuchy R."/>
            <person name="Gladieux P."/>
            <person name="Hiltunen Thoren M."/>
            <person name="Johannesson H."/>
        </authorList>
    </citation>
    <scope>NUCLEOTIDE SEQUENCE</scope>
    <source>
        <strain evidence="3">CBS 955.72</strain>
    </source>
</reference>
<accession>A0AAJ0HP46</accession>
<feature type="compositionally biased region" description="Acidic residues" evidence="2">
    <location>
        <begin position="104"/>
        <end position="113"/>
    </location>
</feature>
<dbReference type="Proteomes" id="UP001275084">
    <property type="component" value="Unassembled WGS sequence"/>
</dbReference>
<feature type="compositionally biased region" description="Basic residues" evidence="2">
    <location>
        <begin position="507"/>
        <end position="525"/>
    </location>
</feature>
<feature type="compositionally biased region" description="Basic and acidic residues" evidence="2">
    <location>
        <begin position="245"/>
        <end position="265"/>
    </location>
</feature>
<keyword evidence="4" id="KW-1185">Reference proteome</keyword>
<feature type="region of interest" description="Disordered" evidence="2">
    <location>
        <begin position="52"/>
        <end position="114"/>
    </location>
</feature>
<dbReference type="EMBL" id="JAUIQD010000002">
    <property type="protein sequence ID" value="KAK3358869.1"/>
    <property type="molecule type" value="Genomic_DNA"/>
</dbReference>
<reference evidence="3" key="2">
    <citation type="submission" date="2023-06" db="EMBL/GenBank/DDBJ databases">
        <authorList>
            <consortium name="Lawrence Berkeley National Laboratory"/>
            <person name="Haridas S."/>
            <person name="Hensen N."/>
            <person name="Bonometti L."/>
            <person name="Westerberg I."/>
            <person name="Brannstrom I.O."/>
            <person name="Guillou S."/>
            <person name="Cros-Aarteil S."/>
            <person name="Calhoun S."/>
            <person name="Kuo A."/>
            <person name="Mondo S."/>
            <person name="Pangilinan J."/>
            <person name="Riley R."/>
            <person name="Labutti K."/>
            <person name="Andreopoulos B."/>
            <person name="Lipzen A."/>
            <person name="Chen C."/>
            <person name="Yanf M."/>
            <person name="Daum C."/>
            <person name="Ng V."/>
            <person name="Clum A."/>
            <person name="Steindorff A."/>
            <person name="Ohm R."/>
            <person name="Martin F."/>
            <person name="Silar P."/>
            <person name="Natvig D."/>
            <person name="Lalanne C."/>
            <person name="Gautier V."/>
            <person name="Ament-Velasquez S.L."/>
            <person name="Kruys A."/>
            <person name="Hutchinson M.I."/>
            <person name="Powell A.J."/>
            <person name="Barry K."/>
            <person name="Miller A.N."/>
            <person name="Grigoriev I.V."/>
            <person name="Debuchy R."/>
            <person name="Gladieux P."/>
            <person name="Thoren M.H."/>
            <person name="Johannesson H."/>
        </authorList>
    </citation>
    <scope>NUCLEOTIDE SEQUENCE</scope>
    <source>
        <strain evidence="3">CBS 955.72</strain>
    </source>
</reference>
<sequence length="599" mass="66103">MAFHQPARHYQQRVARVHSEDGESEILAPQTRPEQTESQTWVLFTPGTDAGTTASYLSSSQDDQATPGRSRISDLGSLDTAARSDFNSQADNSAVPTEHLEPSVTEDDAELDSLDSHLSEFRTAPNPYAQQQGASHAAPVFPGHDGLGSFKFDAPGMSSEAQDRLYAFERFNPNRVKRRRESFELARLELENEEVQELERNRRIEAWRLEQSQLLLEDIQKETRRRRQSQVSLQKLAQAGSATDISERSAADKAADEAHLAGSDWHDQDGAQSVYMADTGRGLWSRITRKVICDLMGIDDKLLAVLFGEALPDDMDLSSTPKASHPDSSPAFAHMESESLHDSNWQLHMLERIARELGQFVNRISSHPGAFSTYTRVQQMPLPYAGLPVIPEAPVDSNEPAQRLEASVPAMPQFRPTITQPADIPGARPHMALTTTAPSAPSLADVAPSDTQQSFTQQEWEQDLDIKLVFRYLRSRFTPSRPSSPPFTSGTSHLATSSTQDLAAKAARVRQHHPLVSHPHVHHRPRPAERRTFKATTPSSPVVLRHGGGSCASQSTRRSGRRSSVSSRHSSRHYWDIGNSVGTGSIIASSGPMGSWGEV</sequence>
<organism evidence="3 4">
    <name type="scientific">Lasiosphaeria hispida</name>
    <dbReference type="NCBI Taxonomy" id="260671"/>
    <lineage>
        <taxon>Eukaryota</taxon>
        <taxon>Fungi</taxon>
        <taxon>Dikarya</taxon>
        <taxon>Ascomycota</taxon>
        <taxon>Pezizomycotina</taxon>
        <taxon>Sordariomycetes</taxon>
        <taxon>Sordariomycetidae</taxon>
        <taxon>Sordariales</taxon>
        <taxon>Lasiosphaeriaceae</taxon>
        <taxon>Lasiosphaeria</taxon>
    </lineage>
</organism>
<evidence type="ECO:0000256" key="1">
    <source>
        <dbReference type="SAM" id="Coils"/>
    </source>
</evidence>
<dbReference type="AlphaFoldDB" id="A0AAJ0HP46"/>
<feature type="compositionally biased region" description="Polar residues" evidence="2">
    <location>
        <begin position="52"/>
        <end position="64"/>
    </location>
</feature>
<feature type="compositionally biased region" description="Polar residues" evidence="2">
    <location>
        <begin position="85"/>
        <end position="95"/>
    </location>
</feature>
<feature type="compositionally biased region" description="Low complexity" evidence="2">
    <location>
        <begin position="553"/>
        <end position="568"/>
    </location>
</feature>
<feature type="region of interest" description="Disordered" evidence="2">
    <location>
        <begin position="237"/>
        <end position="265"/>
    </location>
</feature>
<feature type="compositionally biased region" description="Basic residues" evidence="2">
    <location>
        <begin position="1"/>
        <end position="11"/>
    </location>
</feature>
<feature type="region of interest" description="Disordered" evidence="2">
    <location>
        <begin position="1"/>
        <end position="38"/>
    </location>
</feature>
<evidence type="ECO:0000256" key="2">
    <source>
        <dbReference type="SAM" id="MobiDB-lite"/>
    </source>
</evidence>
<proteinExistence type="predicted"/>
<feature type="coiled-coil region" evidence="1">
    <location>
        <begin position="178"/>
        <end position="205"/>
    </location>
</feature>
<comment type="caution">
    <text evidence="3">The sequence shown here is derived from an EMBL/GenBank/DDBJ whole genome shotgun (WGS) entry which is preliminary data.</text>
</comment>